<dbReference type="Proteomes" id="UP000807504">
    <property type="component" value="Unassembled WGS sequence"/>
</dbReference>
<sequence>MDEFSKELQLKLICLVEADDSESSAATFLEDKFSRIAGTKEAEAAFHSICPHLRYGWGIHKNEAFHLKPTNLFSLAPPDSMKILGHHLSNKKEKQYTSLKGVAWYGDCSIFIPVLRAMIWHQARISSRPVPMATHRFW</sequence>
<reference evidence="1" key="1">
    <citation type="journal article" date="2020" name="bioRxiv">
        <title>Chromosome-level reference genome of the European wasp spider Argiope bruennichi: a resource for studies on range expansion and evolutionary adaptation.</title>
        <authorList>
            <person name="Sheffer M.M."/>
            <person name="Hoppe A."/>
            <person name="Krehenwinkel H."/>
            <person name="Uhl G."/>
            <person name="Kuss A.W."/>
            <person name="Jensen L."/>
            <person name="Jensen C."/>
            <person name="Gillespie R.G."/>
            <person name="Hoff K.J."/>
            <person name="Prost S."/>
        </authorList>
    </citation>
    <scope>NUCLEOTIDE SEQUENCE</scope>
</reference>
<accession>A0A8T0FTQ8</accession>
<evidence type="ECO:0000313" key="1">
    <source>
        <dbReference type="EMBL" id="KAF8793059.1"/>
    </source>
</evidence>
<reference evidence="1" key="2">
    <citation type="submission" date="2020-06" db="EMBL/GenBank/DDBJ databases">
        <authorList>
            <person name="Sheffer M."/>
        </authorList>
    </citation>
    <scope>NUCLEOTIDE SEQUENCE</scope>
</reference>
<proteinExistence type="predicted"/>
<protein>
    <submittedName>
        <fullName evidence="1">Uncharacterized protein</fullName>
    </submittedName>
</protein>
<dbReference type="AlphaFoldDB" id="A0A8T0FTQ8"/>
<name>A0A8T0FTQ8_ARGBR</name>
<comment type="caution">
    <text evidence="1">The sequence shown here is derived from an EMBL/GenBank/DDBJ whole genome shotgun (WGS) entry which is preliminary data.</text>
</comment>
<keyword evidence="2" id="KW-1185">Reference proteome</keyword>
<organism evidence="1 2">
    <name type="scientific">Argiope bruennichi</name>
    <name type="common">Wasp spider</name>
    <name type="synonym">Aranea bruennichi</name>
    <dbReference type="NCBI Taxonomy" id="94029"/>
    <lineage>
        <taxon>Eukaryota</taxon>
        <taxon>Metazoa</taxon>
        <taxon>Ecdysozoa</taxon>
        <taxon>Arthropoda</taxon>
        <taxon>Chelicerata</taxon>
        <taxon>Arachnida</taxon>
        <taxon>Araneae</taxon>
        <taxon>Araneomorphae</taxon>
        <taxon>Entelegynae</taxon>
        <taxon>Araneoidea</taxon>
        <taxon>Araneidae</taxon>
        <taxon>Argiope</taxon>
    </lineage>
</organism>
<dbReference type="EMBL" id="JABXBU010000003">
    <property type="protein sequence ID" value="KAF8793059.1"/>
    <property type="molecule type" value="Genomic_DNA"/>
</dbReference>
<evidence type="ECO:0000313" key="2">
    <source>
        <dbReference type="Proteomes" id="UP000807504"/>
    </source>
</evidence>
<gene>
    <name evidence="1" type="ORF">HNY73_004588</name>
</gene>